<reference evidence="6 7" key="1">
    <citation type="submission" date="2019-02" db="EMBL/GenBank/DDBJ databases">
        <title>Isolation and identification of novel species under the genus Muribaculum.</title>
        <authorList>
            <person name="Miyake S."/>
            <person name="Ding Y."/>
            <person name="Low A."/>
            <person name="Soh M."/>
            <person name="Seedorf H."/>
        </authorList>
    </citation>
    <scope>NUCLEOTIDE SEQUENCE [LARGE SCALE GENOMIC DNA]</scope>
    <source>
        <strain evidence="6 7">TLL-A3</strain>
    </source>
</reference>
<dbReference type="EMBL" id="SJSA01000001">
    <property type="protein sequence ID" value="TGG39537.1"/>
    <property type="molecule type" value="Genomic_DNA"/>
</dbReference>
<keyword evidence="7" id="KW-1185">Reference proteome</keyword>
<dbReference type="PANTHER" id="PTHR36438">
    <property type="entry name" value="IRON-SULFUR CLUSTER REPAIR PROTEIN YTFE"/>
    <property type="match status" value="1"/>
</dbReference>
<dbReference type="PANTHER" id="PTHR36438:SF1">
    <property type="entry name" value="IRON-SULFUR CLUSTER REPAIR PROTEIN YTFE"/>
    <property type="match status" value="1"/>
</dbReference>
<evidence type="ECO:0000256" key="2">
    <source>
        <dbReference type="ARBA" id="ARBA00022490"/>
    </source>
</evidence>
<keyword evidence="2" id="KW-0963">Cytoplasm</keyword>
<dbReference type="InterPro" id="IPR019903">
    <property type="entry name" value="RIC_family"/>
</dbReference>
<dbReference type="GO" id="GO:0046872">
    <property type="term" value="F:metal ion binding"/>
    <property type="evidence" value="ECO:0007669"/>
    <property type="project" value="UniProtKB-KW"/>
</dbReference>
<dbReference type="GO" id="GO:0005737">
    <property type="term" value="C:cytoplasm"/>
    <property type="evidence" value="ECO:0007669"/>
    <property type="project" value="UniProtKB-SubCell"/>
</dbReference>
<gene>
    <name evidence="6" type="ORF">EZ315_02015</name>
</gene>
<dbReference type="InterPro" id="IPR012312">
    <property type="entry name" value="Hemerythrin-like"/>
</dbReference>
<evidence type="ECO:0000313" key="6">
    <source>
        <dbReference type="EMBL" id="TGG39537.1"/>
    </source>
</evidence>
<evidence type="ECO:0000256" key="3">
    <source>
        <dbReference type="ARBA" id="ARBA00022723"/>
    </source>
</evidence>
<evidence type="ECO:0000313" key="7">
    <source>
        <dbReference type="Proteomes" id="UP000297635"/>
    </source>
</evidence>
<proteinExistence type="predicted"/>
<dbReference type="RefSeq" id="WP_135470166.1">
    <property type="nucleotide sequence ID" value="NZ_CASGTF010000011.1"/>
</dbReference>
<protein>
    <submittedName>
        <fullName evidence="6">Hemerythrin domain-containing protein</fullName>
    </submittedName>
</protein>
<keyword evidence="3" id="KW-0479">Metal-binding</keyword>
<evidence type="ECO:0000256" key="1">
    <source>
        <dbReference type="ARBA" id="ARBA00004496"/>
    </source>
</evidence>
<dbReference type="Pfam" id="PF01814">
    <property type="entry name" value="Hemerythrin"/>
    <property type="match status" value="1"/>
</dbReference>
<comment type="caution">
    <text evidence="6">The sequence shown here is derived from an EMBL/GenBank/DDBJ whole genome shotgun (WGS) entry which is preliminary data.</text>
</comment>
<comment type="subcellular location">
    <subcellularLocation>
        <location evidence="1">Cytoplasm</location>
    </subcellularLocation>
</comment>
<accession>A0A4Z0V598</accession>
<name>A0A4Z0V598_9BACT</name>
<dbReference type="AlphaFoldDB" id="A0A4Z0V598"/>
<dbReference type="Proteomes" id="UP000297635">
    <property type="component" value="Unassembled WGS sequence"/>
</dbReference>
<evidence type="ECO:0000259" key="5">
    <source>
        <dbReference type="Pfam" id="PF01814"/>
    </source>
</evidence>
<dbReference type="GeneID" id="82148549"/>
<dbReference type="Gene3D" id="1.20.120.520">
    <property type="entry name" value="nmb1532 protein domain like"/>
    <property type="match status" value="1"/>
</dbReference>
<feature type="domain" description="Hemerythrin-like" evidence="5">
    <location>
        <begin position="111"/>
        <end position="221"/>
    </location>
</feature>
<organism evidence="6 7">
    <name type="scientific">Duncaniella freteri</name>
    <dbReference type="NCBI Taxonomy" id="2530391"/>
    <lineage>
        <taxon>Bacteria</taxon>
        <taxon>Pseudomonadati</taxon>
        <taxon>Bacteroidota</taxon>
        <taxon>Bacteroidia</taxon>
        <taxon>Bacteroidales</taxon>
        <taxon>Muribaculaceae</taxon>
        <taxon>Duncaniella</taxon>
    </lineage>
</organism>
<keyword evidence="4" id="KW-0408">Iron</keyword>
<evidence type="ECO:0000256" key="4">
    <source>
        <dbReference type="ARBA" id="ARBA00023004"/>
    </source>
</evidence>
<sequence length="228" mass="26480">MKISHTFTEQDSVVDLINEDYDILPVLSRFSLPLGFGSKTIGELCVESDINVEVFLLIVNFLLSGDIDSHRLSVVTAREVAQFLHNSHNYYLQYKYPHIRTNLLSSLDPAHADINPIIIKYFDDYVSEVEAHFHYEESTVFPYVKSLSEGKHDSSYNISIFSRRHDHQVESRLAELKNIILRYYSTSVPYRMYDVLVDLYNCEEDLKQHAHIEDHILVPLITRLESAK</sequence>